<keyword evidence="3" id="KW-1185">Reference proteome</keyword>
<evidence type="ECO:0000256" key="1">
    <source>
        <dbReference type="SAM" id="MobiDB-lite"/>
    </source>
</evidence>
<comment type="caution">
    <text evidence="2">The sequence shown here is derived from an EMBL/GenBank/DDBJ whole genome shotgun (WGS) entry which is preliminary data.</text>
</comment>
<reference evidence="2 3" key="1">
    <citation type="journal article" date="2021" name="Elife">
        <title>Chloroplast acquisition without the gene transfer in kleptoplastic sea slugs, Plakobranchus ocellatus.</title>
        <authorList>
            <person name="Maeda T."/>
            <person name="Takahashi S."/>
            <person name="Yoshida T."/>
            <person name="Shimamura S."/>
            <person name="Takaki Y."/>
            <person name="Nagai Y."/>
            <person name="Toyoda A."/>
            <person name="Suzuki Y."/>
            <person name="Arimoto A."/>
            <person name="Ishii H."/>
            <person name="Satoh N."/>
            <person name="Nishiyama T."/>
            <person name="Hasebe M."/>
            <person name="Maruyama T."/>
            <person name="Minagawa J."/>
            <person name="Obokata J."/>
            <person name="Shigenobu S."/>
        </authorList>
    </citation>
    <scope>NUCLEOTIDE SEQUENCE [LARGE SCALE GENOMIC DNA]</scope>
</reference>
<proteinExistence type="predicted"/>
<accession>A0AAV3YVC8</accession>
<protein>
    <submittedName>
        <fullName evidence="2">Uncharacterized protein</fullName>
    </submittedName>
</protein>
<dbReference type="Proteomes" id="UP000735302">
    <property type="component" value="Unassembled WGS sequence"/>
</dbReference>
<name>A0AAV3YVC8_9GAST</name>
<gene>
    <name evidence="2" type="ORF">PoB_001341700</name>
</gene>
<evidence type="ECO:0000313" key="3">
    <source>
        <dbReference type="Proteomes" id="UP000735302"/>
    </source>
</evidence>
<feature type="region of interest" description="Disordered" evidence="1">
    <location>
        <begin position="85"/>
        <end position="106"/>
    </location>
</feature>
<dbReference type="AlphaFoldDB" id="A0AAV3YVC8"/>
<sequence length="106" mass="11733">MHRELKSILGGETIEVIKLGSGDLKIELKSNDQQAKKLGAITTFLDIPVTVSPHKSLNISRGVRRMKARRVRTEFKPDTVFLTFDSPKPPGRIRAGSKVPGRTSHS</sequence>
<dbReference type="EMBL" id="BLXT01001622">
    <property type="protein sequence ID" value="GFN86911.1"/>
    <property type="molecule type" value="Genomic_DNA"/>
</dbReference>
<organism evidence="2 3">
    <name type="scientific">Plakobranchus ocellatus</name>
    <dbReference type="NCBI Taxonomy" id="259542"/>
    <lineage>
        <taxon>Eukaryota</taxon>
        <taxon>Metazoa</taxon>
        <taxon>Spiralia</taxon>
        <taxon>Lophotrochozoa</taxon>
        <taxon>Mollusca</taxon>
        <taxon>Gastropoda</taxon>
        <taxon>Heterobranchia</taxon>
        <taxon>Euthyneura</taxon>
        <taxon>Panpulmonata</taxon>
        <taxon>Sacoglossa</taxon>
        <taxon>Placobranchoidea</taxon>
        <taxon>Plakobranchidae</taxon>
        <taxon>Plakobranchus</taxon>
    </lineage>
</organism>
<evidence type="ECO:0000313" key="2">
    <source>
        <dbReference type="EMBL" id="GFN86911.1"/>
    </source>
</evidence>